<protein>
    <submittedName>
        <fullName evidence="6">Uncharacterized protein</fullName>
    </submittedName>
</protein>
<keyword evidence="5" id="KW-0539">Nucleus</keyword>
<evidence type="ECO:0000256" key="3">
    <source>
        <dbReference type="ARBA" id="ARBA00022771"/>
    </source>
</evidence>
<name>A0A816R3K7_9BILA</name>
<comment type="subcellular location">
    <subcellularLocation>
        <location evidence="1">Nucleus</location>
    </subcellularLocation>
</comment>
<comment type="caution">
    <text evidence="6">The sequence shown here is derived from an EMBL/GenBank/DDBJ whole genome shotgun (WGS) entry which is preliminary data.</text>
</comment>
<dbReference type="GO" id="GO:0008270">
    <property type="term" value="F:zinc ion binding"/>
    <property type="evidence" value="ECO:0007669"/>
    <property type="project" value="UniProtKB-KW"/>
</dbReference>
<evidence type="ECO:0000256" key="1">
    <source>
        <dbReference type="ARBA" id="ARBA00004123"/>
    </source>
</evidence>
<dbReference type="SUPFAM" id="SSF53098">
    <property type="entry name" value="Ribonuclease H-like"/>
    <property type="match status" value="1"/>
</dbReference>
<proteinExistence type="predicted"/>
<dbReference type="Proteomes" id="UP000663824">
    <property type="component" value="Unassembled WGS sequence"/>
</dbReference>
<evidence type="ECO:0000256" key="4">
    <source>
        <dbReference type="ARBA" id="ARBA00022833"/>
    </source>
</evidence>
<evidence type="ECO:0000256" key="2">
    <source>
        <dbReference type="ARBA" id="ARBA00022723"/>
    </source>
</evidence>
<keyword evidence="4" id="KW-0862">Zinc</keyword>
<accession>A0A816R3K7</accession>
<evidence type="ECO:0000313" key="6">
    <source>
        <dbReference type="EMBL" id="CAF2069141.1"/>
    </source>
</evidence>
<dbReference type="InterPro" id="IPR012337">
    <property type="entry name" value="RNaseH-like_sf"/>
</dbReference>
<organism evidence="6 7">
    <name type="scientific">Rotaria magnacalcarata</name>
    <dbReference type="NCBI Taxonomy" id="392030"/>
    <lineage>
        <taxon>Eukaryota</taxon>
        <taxon>Metazoa</taxon>
        <taxon>Spiralia</taxon>
        <taxon>Gnathifera</taxon>
        <taxon>Rotifera</taxon>
        <taxon>Eurotatoria</taxon>
        <taxon>Bdelloidea</taxon>
        <taxon>Philodinida</taxon>
        <taxon>Philodinidae</taxon>
        <taxon>Rotaria</taxon>
    </lineage>
</organism>
<sequence length="491" mass="55849">MKERILNETISLTKIYDEDIKKASFSDEATAALASVVEFRSNMSKTSRKNIPAAYQQTISGGGFLLMDSFLKRGKECVLIFSTDQDSSSDITTVDLTPSILDTQTSTYPIIPKSRLELKQKLVDTVLNMHCDDFKEYIAGDMKSKTFATCNLRKDIVWHVKVSTSNYNRHLQRRNKAEYFRVPSYRSITSDYLPKLHQQITKRLKHAWSSTDFLSLTFYGWTDRRMRAFDAVTMHYIDRMGQLNAHLLTFNPLSGSHTGENLFHEYDHVSTTFSIGNKVVRLITDNASSNISAFGELVIPSFESYFITEDAIAESDNDEVENELDKREELLRLSCFIHTLQLEVKDGLDESGCTRSAMAKVTEIAKLSHKSGIHSLLQFRKFLVISNVFLNDLLTEQKKDELALSMKDSAILRQFISIFTLFIEATTRTQAEECVSISLLGPSILGIYYDLENELKLCKYTSSLCNALINSLKERFGGLLSIILKYLLMTI</sequence>
<dbReference type="EMBL" id="CAJNRE010007952">
    <property type="protein sequence ID" value="CAF2069141.1"/>
    <property type="molecule type" value="Genomic_DNA"/>
</dbReference>
<keyword evidence="3" id="KW-0863">Zinc-finger</keyword>
<keyword evidence="2" id="KW-0479">Metal-binding</keyword>
<dbReference type="GO" id="GO:0005634">
    <property type="term" value="C:nucleus"/>
    <property type="evidence" value="ECO:0007669"/>
    <property type="project" value="UniProtKB-SubCell"/>
</dbReference>
<dbReference type="InterPro" id="IPR052035">
    <property type="entry name" value="ZnF_BED_domain_contain"/>
</dbReference>
<dbReference type="PANTHER" id="PTHR46481:SF10">
    <property type="entry name" value="ZINC FINGER BED DOMAIN-CONTAINING PROTEIN 39"/>
    <property type="match status" value="1"/>
</dbReference>
<gene>
    <name evidence="6" type="ORF">MBJ925_LOCUS16386</name>
</gene>
<evidence type="ECO:0000256" key="5">
    <source>
        <dbReference type="ARBA" id="ARBA00023242"/>
    </source>
</evidence>
<evidence type="ECO:0000313" key="7">
    <source>
        <dbReference type="Proteomes" id="UP000663824"/>
    </source>
</evidence>
<reference evidence="6" key="1">
    <citation type="submission" date="2021-02" db="EMBL/GenBank/DDBJ databases">
        <authorList>
            <person name="Nowell W R."/>
        </authorList>
    </citation>
    <scope>NUCLEOTIDE SEQUENCE</scope>
</reference>
<dbReference type="AlphaFoldDB" id="A0A816R3K7"/>
<dbReference type="PANTHER" id="PTHR46481">
    <property type="entry name" value="ZINC FINGER BED DOMAIN-CONTAINING PROTEIN 4"/>
    <property type="match status" value="1"/>
</dbReference>